<evidence type="ECO:0000256" key="1">
    <source>
        <dbReference type="SAM" id="SignalP"/>
    </source>
</evidence>
<proteinExistence type="predicted"/>
<feature type="chain" id="PRO_5047344843" evidence="1">
    <location>
        <begin position="22"/>
        <end position="594"/>
    </location>
</feature>
<dbReference type="GO" id="GO:0016787">
    <property type="term" value="F:hydrolase activity"/>
    <property type="evidence" value="ECO:0007669"/>
    <property type="project" value="UniProtKB-KW"/>
</dbReference>
<evidence type="ECO:0000313" key="3">
    <source>
        <dbReference type="Proteomes" id="UP001597417"/>
    </source>
</evidence>
<evidence type="ECO:0000313" key="2">
    <source>
        <dbReference type="EMBL" id="MFD2416317.1"/>
    </source>
</evidence>
<dbReference type="PANTHER" id="PTHR47791:SF3">
    <property type="entry name" value="MEIOTICALLY UP-REGULATED GENE 191 PROTEIN"/>
    <property type="match status" value="1"/>
</dbReference>
<name>A0ABW5FRD8_9PSEU</name>
<dbReference type="SUPFAM" id="SSF48208">
    <property type="entry name" value="Six-hairpin glycosidases"/>
    <property type="match status" value="1"/>
</dbReference>
<sequence>MIRLLPLVLIVLAPLPVPSAAASTTVCALSCDTLDPSKAQQETFPLPDKDINGRKLVLHESDVDGMVWASIDQGTTGDSVWLDRSWDGGATWEGLLGKASIPSTWTGTRTLMYNVHDPVGHRRGVVRACGDANAVACTDWLRPEVCDKVCDNMDPSLAVGDVQPVAPGSLYGRTIRLHTDANGMAWATIENSGAGDEVWLDRSWNEGASWPDGASLGRTSSTRTTMFATRDPRAKLYGAAVRACGREASHQNGSCTAWARPAPTRSGAAADALMYSYDTYQAWWPSSWWNSAAALTALIDYARDTQNHDYDWVIGRTFELNKGTFAAGVRSSDPVEGDFISRAIDDSAWWGLAWIAAYEYTHDNLYLTEATKIADYISGFWDTDTCGGGVWWNRERTYKNAVTNGAYLRLTAALHINTEGDTLWGERAVTVGNWYLSSGLINSANQVNDGLTGDCRNNGQTVWTYNQGLAIGAFTELWRATADQRWMNTATRLADAVGQGVLTEACEPDCDDNQKQFKGILVRYLSEVGYQPYLRTQADSLWTTDRDSLNHLGLRWAGGNPNPFDWRTQASALEALTAIGSADRARVDGGVAAQ</sequence>
<dbReference type="EMBL" id="JBHUKR010000006">
    <property type="protein sequence ID" value="MFD2416317.1"/>
    <property type="molecule type" value="Genomic_DNA"/>
</dbReference>
<keyword evidence="2" id="KW-0378">Hydrolase</keyword>
<gene>
    <name evidence="2" type="ORF">ACFSXZ_08240</name>
</gene>
<dbReference type="Proteomes" id="UP001597417">
    <property type="component" value="Unassembled WGS sequence"/>
</dbReference>
<dbReference type="RefSeq" id="WP_378263000.1">
    <property type="nucleotide sequence ID" value="NZ_JBHUKR010000006.1"/>
</dbReference>
<keyword evidence="1" id="KW-0732">Signal</keyword>
<dbReference type="InterPro" id="IPR008928">
    <property type="entry name" value="6-hairpin_glycosidase_sf"/>
</dbReference>
<dbReference type="PANTHER" id="PTHR47791">
    <property type="entry name" value="MEIOTICALLY UP-REGULATED GENE 191 PROTEIN"/>
    <property type="match status" value="1"/>
</dbReference>
<comment type="caution">
    <text evidence="2">The sequence shown here is derived from an EMBL/GenBank/DDBJ whole genome shotgun (WGS) entry which is preliminary data.</text>
</comment>
<reference evidence="3" key="1">
    <citation type="journal article" date="2019" name="Int. J. Syst. Evol. Microbiol.">
        <title>The Global Catalogue of Microorganisms (GCM) 10K type strain sequencing project: providing services to taxonomists for standard genome sequencing and annotation.</title>
        <authorList>
            <consortium name="The Broad Institute Genomics Platform"/>
            <consortium name="The Broad Institute Genome Sequencing Center for Infectious Disease"/>
            <person name="Wu L."/>
            <person name="Ma J."/>
        </authorList>
    </citation>
    <scope>NUCLEOTIDE SEQUENCE [LARGE SCALE GENOMIC DNA]</scope>
    <source>
        <strain evidence="3">CGMCC 4.7645</strain>
    </source>
</reference>
<feature type="signal peptide" evidence="1">
    <location>
        <begin position="1"/>
        <end position="21"/>
    </location>
</feature>
<organism evidence="2 3">
    <name type="scientific">Amycolatopsis pigmentata</name>
    <dbReference type="NCBI Taxonomy" id="450801"/>
    <lineage>
        <taxon>Bacteria</taxon>
        <taxon>Bacillati</taxon>
        <taxon>Actinomycetota</taxon>
        <taxon>Actinomycetes</taxon>
        <taxon>Pseudonocardiales</taxon>
        <taxon>Pseudonocardiaceae</taxon>
        <taxon>Amycolatopsis</taxon>
    </lineage>
</organism>
<keyword evidence="3" id="KW-1185">Reference proteome</keyword>
<accession>A0ABW5FRD8</accession>
<dbReference type="InterPro" id="IPR005198">
    <property type="entry name" value="Glyco_hydro_76"/>
</dbReference>
<protein>
    <submittedName>
        <fullName evidence="2">Glycoside hydrolase family 76 protein</fullName>
    </submittedName>
</protein>
<dbReference type="Pfam" id="PF03663">
    <property type="entry name" value="Glyco_hydro_76"/>
    <property type="match status" value="1"/>
</dbReference>
<dbReference type="Gene3D" id="1.50.10.20">
    <property type="match status" value="1"/>
</dbReference>
<dbReference type="InterPro" id="IPR053169">
    <property type="entry name" value="MUG_Protein"/>
</dbReference>